<evidence type="ECO:0000313" key="10">
    <source>
        <dbReference type="EMBL" id="KAK9829975.1"/>
    </source>
</evidence>
<dbReference type="Pfam" id="PF08145">
    <property type="entry name" value="BOP1NT"/>
    <property type="match status" value="1"/>
</dbReference>
<evidence type="ECO:0000313" key="11">
    <source>
        <dbReference type="Proteomes" id="UP001489004"/>
    </source>
</evidence>
<dbReference type="InterPro" id="IPR012953">
    <property type="entry name" value="BOP1_N_dom"/>
</dbReference>
<dbReference type="PANTHER" id="PTHR17605">
    <property type="entry name" value="RIBOSOME BIOGENESIS PROTEIN BOP1 BLOCK OF PROLIFERATION 1 PROTEIN"/>
    <property type="match status" value="1"/>
</dbReference>
<feature type="repeat" description="WD" evidence="7">
    <location>
        <begin position="407"/>
        <end position="448"/>
    </location>
</feature>
<dbReference type="InterPro" id="IPR001680">
    <property type="entry name" value="WD40_rpt"/>
</dbReference>
<dbReference type="AlphaFoldDB" id="A0AAW1R8V0"/>
<keyword evidence="11" id="KW-1185">Reference proteome</keyword>
<evidence type="ECO:0000256" key="8">
    <source>
        <dbReference type="SAM" id="MobiDB-lite"/>
    </source>
</evidence>
<dbReference type="Pfam" id="PF00400">
    <property type="entry name" value="WD40"/>
    <property type="match status" value="4"/>
</dbReference>
<dbReference type="Proteomes" id="UP001489004">
    <property type="component" value="Unassembled WGS sequence"/>
</dbReference>
<evidence type="ECO:0000256" key="7">
    <source>
        <dbReference type="PROSITE-ProRule" id="PRU00221"/>
    </source>
</evidence>
<dbReference type="GO" id="GO:0043021">
    <property type="term" value="F:ribonucleoprotein complex binding"/>
    <property type="evidence" value="ECO:0007669"/>
    <property type="project" value="UniProtKB-UniRule"/>
</dbReference>
<evidence type="ECO:0000256" key="6">
    <source>
        <dbReference type="HAMAP-Rule" id="MF_03027"/>
    </source>
</evidence>
<protein>
    <recommendedName>
        <fullName evidence="6">Ribosome biogenesis protein BOP1 homolog</fullName>
    </recommendedName>
</protein>
<gene>
    <name evidence="10" type="ORF">WJX72_008983</name>
</gene>
<dbReference type="InterPro" id="IPR015943">
    <property type="entry name" value="WD40/YVTN_repeat-like_dom_sf"/>
</dbReference>
<feature type="domain" description="BOP1 N-terminal" evidence="9">
    <location>
        <begin position="142"/>
        <end position="400"/>
    </location>
</feature>
<dbReference type="SUPFAM" id="SSF50978">
    <property type="entry name" value="WD40 repeat-like"/>
    <property type="match status" value="1"/>
</dbReference>
<proteinExistence type="inferred from homology"/>
<keyword evidence="3 7" id="KW-0853">WD repeat</keyword>
<dbReference type="InterPro" id="IPR028598">
    <property type="entry name" value="BOP1/Erb1"/>
</dbReference>
<evidence type="ECO:0000256" key="4">
    <source>
        <dbReference type="ARBA" id="ARBA00022737"/>
    </source>
</evidence>
<dbReference type="PROSITE" id="PS50082">
    <property type="entry name" value="WD_REPEATS_2"/>
    <property type="match status" value="1"/>
</dbReference>
<dbReference type="FunFam" id="2.130.10.10:FF:000061">
    <property type="entry name" value="Ribosome biogenesis protein BOP1 homolog"/>
    <property type="match status" value="1"/>
</dbReference>
<keyword evidence="2 6" id="KW-0698">rRNA processing</keyword>
<evidence type="ECO:0000256" key="2">
    <source>
        <dbReference type="ARBA" id="ARBA00022552"/>
    </source>
</evidence>
<reference evidence="10 11" key="1">
    <citation type="journal article" date="2024" name="Nat. Commun.">
        <title>Phylogenomics reveals the evolutionary origins of lichenization in chlorophyte algae.</title>
        <authorList>
            <person name="Puginier C."/>
            <person name="Libourel C."/>
            <person name="Otte J."/>
            <person name="Skaloud P."/>
            <person name="Haon M."/>
            <person name="Grisel S."/>
            <person name="Petersen M."/>
            <person name="Berrin J.G."/>
            <person name="Delaux P.M."/>
            <person name="Dal Grande F."/>
            <person name="Keller J."/>
        </authorList>
    </citation>
    <scope>NUCLEOTIDE SEQUENCE [LARGE SCALE GENOMIC DNA]</scope>
    <source>
        <strain evidence="10 11">SAG 2043</strain>
    </source>
</reference>
<dbReference type="GO" id="GO:0005654">
    <property type="term" value="C:nucleoplasm"/>
    <property type="evidence" value="ECO:0007669"/>
    <property type="project" value="UniProtKB-SubCell"/>
</dbReference>
<dbReference type="GO" id="GO:0000463">
    <property type="term" value="P:maturation of LSU-rRNA from tricistronic rRNA transcript (SSU-rRNA, 5.8S rRNA, LSU-rRNA)"/>
    <property type="evidence" value="ECO:0007669"/>
    <property type="project" value="UniProtKB-UniRule"/>
</dbReference>
<dbReference type="Gene3D" id="2.130.10.10">
    <property type="entry name" value="YVTN repeat-like/Quinoprotein amine dehydrogenase"/>
    <property type="match status" value="1"/>
</dbReference>
<keyword evidence="4" id="KW-0677">Repeat</keyword>
<evidence type="ECO:0000256" key="3">
    <source>
        <dbReference type="ARBA" id="ARBA00022574"/>
    </source>
</evidence>
<feature type="region of interest" description="Disordered" evidence="8">
    <location>
        <begin position="1"/>
        <end position="137"/>
    </location>
</feature>
<dbReference type="GO" id="GO:0000466">
    <property type="term" value="P:maturation of 5.8S rRNA from tricistronic rRNA transcript (SSU-rRNA, 5.8S rRNA, LSU-rRNA)"/>
    <property type="evidence" value="ECO:0007669"/>
    <property type="project" value="UniProtKB-UniRule"/>
</dbReference>
<dbReference type="GO" id="GO:0030687">
    <property type="term" value="C:preribosome, large subunit precursor"/>
    <property type="evidence" value="ECO:0007669"/>
    <property type="project" value="UniProtKB-UniRule"/>
</dbReference>
<dbReference type="PANTHER" id="PTHR17605:SF0">
    <property type="entry name" value="RIBOSOME BIOGENESIS PROTEIN BOP1"/>
    <property type="match status" value="1"/>
</dbReference>
<dbReference type="SMART" id="SM00320">
    <property type="entry name" value="WD40"/>
    <property type="match status" value="7"/>
</dbReference>
<feature type="compositionally biased region" description="Acidic residues" evidence="8">
    <location>
        <begin position="50"/>
        <end position="78"/>
    </location>
</feature>
<dbReference type="EMBL" id="JALJOR010000001">
    <property type="protein sequence ID" value="KAK9829975.1"/>
    <property type="molecule type" value="Genomic_DNA"/>
</dbReference>
<organism evidence="10 11">
    <name type="scientific">[Myrmecia] bisecta</name>
    <dbReference type="NCBI Taxonomy" id="41462"/>
    <lineage>
        <taxon>Eukaryota</taxon>
        <taxon>Viridiplantae</taxon>
        <taxon>Chlorophyta</taxon>
        <taxon>core chlorophytes</taxon>
        <taxon>Trebouxiophyceae</taxon>
        <taxon>Trebouxiales</taxon>
        <taxon>Trebouxiaceae</taxon>
        <taxon>Myrmecia</taxon>
    </lineage>
</organism>
<comment type="similarity">
    <text evidence="6">Belongs to the WD repeat BOP1/ERB1 family.</text>
</comment>
<keyword evidence="5 6" id="KW-0539">Nucleus</keyword>
<dbReference type="InterPro" id="IPR036322">
    <property type="entry name" value="WD40_repeat_dom_sf"/>
</dbReference>
<comment type="caution">
    <text evidence="10">The sequence shown here is derived from an EMBL/GenBank/DDBJ whole genome shotgun (WGS) entry which is preliminary data.</text>
</comment>
<dbReference type="InterPro" id="IPR019775">
    <property type="entry name" value="WD40_repeat_CS"/>
</dbReference>
<comment type="subcellular location">
    <subcellularLocation>
        <location evidence="6">Nucleus</location>
        <location evidence="6">Nucleolus</location>
    </subcellularLocation>
    <subcellularLocation>
        <location evidence="6">Nucleus</location>
        <location evidence="6">Nucleoplasm</location>
    </subcellularLocation>
</comment>
<sequence length="739" mass="82912">MGSKRNARAETKLVEQAEASSDSELDAEELYLSSDDDADAAVGPAPEDGSTSDDADDESEEGSEQDSEEEGGSLDDELDRAVVDYIADRGGTDDPAETSGRPPGEPGEAEVAETRPVDPGSDSSEDERPNRNTIGNVPLQWYKDEEHIGYDKEGSKLIKRERRDRLDALLARNDSGKEWRTVYDEYNDEEIVLSKEEMQLIQRIRAGQFPHIEVNPYEPEVDWFTRETEIHPLSSAPEPKRRFIPSKWEEKKVVKLVRALRKGWIKREKKDESEEPPAYLLWQDDGMVAEKTATGLSYIPAPKPKLPTHEESYNPPKEYLPTEEERAAYELQEEEDRPQFLPQAFDSLRKVPMYSNFIQERFERCLDLYLCPRTRRKRFDIDPESLVPKLPKPRDLQPFPSALMLRFRGHKGKVLSISVDPTGQWLASGSSDGSLKLWEVRTARCMHTWALGGPVHCTAWCPNNALRILAAVVDKKVVLLPSGTGTEEVEAAAVQALKLTPAASEGDSKLAHWQARDDGQGVDIVHQHLVKSVTWHGRGDYFASVAPTGNTQAVLVHQLSKQATQNPFRKNRGRVVRVAFHPAKPFFFVATQNHVRIYNLAKQALAKKLIAGGGITSLAVHPTGDHVIVGSEDKRLAWYDLDLSAKPYKALRYHTYALRSVAYHRSYPLFASSSDDGSVHVFHGMVYQDLLTNPLIVPVKILRGHERVDHEGVLDCAFHPTQPWIFTAGADGDVCLFCN</sequence>
<dbReference type="HAMAP" id="MF_03027">
    <property type="entry name" value="BOP1"/>
    <property type="match status" value="1"/>
</dbReference>
<dbReference type="GO" id="GO:0070545">
    <property type="term" value="C:PeBoW complex"/>
    <property type="evidence" value="ECO:0007669"/>
    <property type="project" value="TreeGrafter"/>
</dbReference>
<dbReference type="PROSITE" id="PS00678">
    <property type="entry name" value="WD_REPEATS_1"/>
    <property type="match status" value="1"/>
</dbReference>
<dbReference type="PROSITE" id="PS50294">
    <property type="entry name" value="WD_REPEATS_REGION"/>
    <property type="match status" value="1"/>
</dbReference>
<accession>A0AAW1R8V0</accession>
<feature type="compositionally biased region" description="Basic and acidic residues" evidence="8">
    <location>
        <begin position="79"/>
        <end position="92"/>
    </location>
</feature>
<evidence type="ECO:0000259" key="9">
    <source>
        <dbReference type="SMART" id="SM01035"/>
    </source>
</evidence>
<evidence type="ECO:0000256" key="1">
    <source>
        <dbReference type="ARBA" id="ARBA00022517"/>
    </source>
</evidence>
<evidence type="ECO:0000256" key="5">
    <source>
        <dbReference type="ARBA" id="ARBA00023242"/>
    </source>
</evidence>
<name>A0AAW1R8V0_9CHLO</name>
<dbReference type="SMART" id="SM01035">
    <property type="entry name" value="BOP1NT"/>
    <property type="match status" value="1"/>
</dbReference>
<comment type="function">
    <text evidence="6">Required for maturation of ribosomal RNAs and formation of the large ribosomal subunit.</text>
</comment>
<keyword evidence="1 6" id="KW-0690">Ribosome biogenesis</keyword>
<feature type="compositionally biased region" description="Acidic residues" evidence="8">
    <location>
        <begin position="21"/>
        <end position="39"/>
    </location>
</feature>